<dbReference type="PANTHER" id="PTHR43833">
    <property type="entry name" value="POTASSIUM CHANNEL PROTEIN 2-RELATED-RELATED"/>
    <property type="match status" value="1"/>
</dbReference>
<dbReference type="InterPro" id="IPR050721">
    <property type="entry name" value="Trk_Ktr_HKT_K-transport"/>
</dbReference>
<feature type="domain" description="RCK N-terminal" evidence="3">
    <location>
        <begin position="138"/>
        <end position="258"/>
    </location>
</feature>
<organism evidence="4">
    <name type="scientific">uncultured Solirubrobacteraceae bacterium</name>
    <dbReference type="NCBI Taxonomy" id="1162706"/>
    <lineage>
        <taxon>Bacteria</taxon>
        <taxon>Bacillati</taxon>
        <taxon>Actinomycetota</taxon>
        <taxon>Thermoleophilia</taxon>
        <taxon>Solirubrobacterales</taxon>
        <taxon>Solirubrobacteraceae</taxon>
        <taxon>environmental samples</taxon>
    </lineage>
</organism>
<dbReference type="Pfam" id="PF07885">
    <property type="entry name" value="Ion_trans_2"/>
    <property type="match status" value="1"/>
</dbReference>
<feature type="transmembrane region" description="Helical" evidence="2">
    <location>
        <begin position="32"/>
        <end position="52"/>
    </location>
</feature>
<dbReference type="Gene3D" id="3.40.50.720">
    <property type="entry name" value="NAD(P)-binding Rossmann-like Domain"/>
    <property type="match status" value="1"/>
</dbReference>
<dbReference type="GO" id="GO:0005886">
    <property type="term" value="C:plasma membrane"/>
    <property type="evidence" value="ECO:0007669"/>
    <property type="project" value="UniProtKB-SubCell"/>
</dbReference>
<dbReference type="SUPFAM" id="SSF81324">
    <property type="entry name" value="Voltage-gated potassium channels"/>
    <property type="match status" value="1"/>
</dbReference>
<dbReference type="InterPro" id="IPR013099">
    <property type="entry name" value="K_chnl_dom"/>
</dbReference>
<evidence type="ECO:0000256" key="1">
    <source>
        <dbReference type="ARBA" id="ARBA00004651"/>
    </source>
</evidence>
<dbReference type="Pfam" id="PF02254">
    <property type="entry name" value="TrkA_N"/>
    <property type="match status" value="1"/>
</dbReference>
<sequence>MKGASTPVHGVDVDPPSGVRLPSSDLGPILGLTRRLVISLVLIVFVAMLAYVDRDGYKDAAGNAVTLLDCFYYATVSITTTGYGDVIPVTDQARLVTTLFITPARILFLIILVGTTLEVLAARTRNAYREATWRKRLKNHTIVCGYGTKGKAAIRTLLARGVEARSIVVVDPSAQAVAAANQAGYAGVQGDATQSEILQAAAVDQAEAVIVAPARDDTAVLMTLTARELNPQAVIVAAVREEENAHLLRQSGASSVIVTSSASGRLLGHATHSPQVVEVLEDLLAVGEGLDIIERDVEPRDIGPLRDAQDGAPVLAVIRGKDTLRFDDERAQMLQEGDRLICLCSN</sequence>
<keyword evidence="4" id="KW-0813">Transport</keyword>
<accession>A0A6J4RLQ7</accession>
<evidence type="ECO:0000256" key="2">
    <source>
        <dbReference type="SAM" id="Phobius"/>
    </source>
</evidence>
<evidence type="ECO:0000259" key="3">
    <source>
        <dbReference type="PROSITE" id="PS51201"/>
    </source>
</evidence>
<proteinExistence type="predicted"/>
<keyword evidence="4" id="KW-0406">Ion transport</keyword>
<reference evidence="4" key="1">
    <citation type="submission" date="2020-02" db="EMBL/GenBank/DDBJ databases">
        <authorList>
            <person name="Meier V. D."/>
        </authorList>
    </citation>
    <scope>NUCLEOTIDE SEQUENCE</scope>
    <source>
        <strain evidence="4">AVDCRST_MAG30</strain>
    </source>
</reference>
<feature type="transmembrane region" description="Helical" evidence="2">
    <location>
        <begin position="95"/>
        <end position="120"/>
    </location>
</feature>
<feature type="transmembrane region" description="Helical" evidence="2">
    <location>
        <begin position="64"/>
        <end position="83"/>
    </location>
</feature>
<evidence type="ECO:0000313" key="4">
    <source>
        <dbReference type="EMBL" id="CAA9477017.1"/>
    </source>
</evidence>
<dbReference type="InterPro" id="IPR036291">
    <property type="entry name" value="NAD(P)-bd_dom_sf"/>
</dbReference>
<keyword evidence="2" id="KW-0812">Transmembrane</keyword>
<name>A0A6J4RLQ7_9ACTN</name>
<protein>
    <submittedName>
        <fullName evidence="4">Potassium channel protein</fullName>
    </submittedName>
</protein>
<keyword evidence="4" id="KW-0407">Ion channel</keyword>
<dbReference type="AlphaFoldDB" id="A0A6J4RLQ7"/>
<gene>
    <name evidence="4" type="ORF">AVDCRST_MAG30-532</name>
</gene>
<dbReference type="GO" id="GO:0006813">
    <property type="term" value="P:potassium ion transport"/>
    <property type="evidence" value="ECO:0007669"/>
    <property type="project" value="InterPro"/>
</dbReference>
<dbReference type="InterPro" id="IPR003148">
    <property type="entry name" value="RCK_N"/>
</dbReference>
<dbReference type="PROSITE" id="PS51201">
    <property type="entry name" value="RCK_N"/>
    <property type="match status" value="1"/>
</dbReference>
<dbReference type="GO" id="GO:0034220">
    <property type="term" value="P:monoatomic ion transmembrane transport"/>
    <property type="evidence" value="ECO:0007669"/>
    <property type="project" value="UniProtKB-KW"/>
</dbReference>
<keyword evidence="2" id="KW-1133">Transmembrane helix</keyword>
<dbReference type="EMBL" id="CADCVS010000087">
    <property type="protein sequence ID" value="CAA9477017.1"/>
    <property type="molecule type" value="Genomic_DNA"/>
</dbReference>
<comment type="subcellular location">
    <subcellularLocation>
        <location evidence="1">Cell membrane</location>
        <topology evidence="1">Multi-pass membrane protein</topology>
    </subcellularLocation>
</comment>
<dbReference type="PANTHER" id="PTHR43833:SF9">
    <property type="entry name" value="POTASSIUM CHANNEL PROTEIN YUGO-RELATED"/>
    <property type="match status" value="1"/>
</dbReference>
<keyword evidence="2" id="KW-0472">Membrane</keyword>
<dbReference type="SUPFAM" id="SSF51735">
    <property type="entry name" value="NAD(P)-binding Rossmann-fold domains"/>
    <property type="match status" value="1"/>
</dbReference>
<dbReference type="Gene3D" id="1.10.287.70">
    <property type="match status" value="1"/>
</dbReference>